<comment type="similarity">
    <text evidence="2">Belongs to the REXO1/REXO3 family.</text>
</comment>
<keyword evidence="3" id="KW-0540">Nuclease</keyword>
<evidence type="ECO:0000313" key="10">
    <source>
        <dbReference type="Proteomes" id="UP000076871"/>
    </source>
</evidence>
<dbReference type="InterPro" id="IPR012337">
    <property type="entry name" value="RNaseH-like_sf"/>
</dbReference>
<dbReference type="SMART" id="SM00479">
    <property type="entry name" value="EXOIII"/>
    <property type="match status" value="1"/>
</dbReference>
<evidence type="ECO:0000313" key="9">
    <source>
        <dbReference type="EMBL" id="KZT12482.1"/>
    </source>
</evidence>
<dbReference type="FunFam" id="3.30.420.10:FF:000031">
    <property type="entry name" value="RNA exonuclease 1"/>
    <property type="match status" value="1"/>
</dbReference>
<feature type="domain" description="Exonuclease" evidence="8">
    <location>
        <begin position="378"/>
        <end position="541"/>
    </location>
</feature>
<feature type="compositionally biased region" description="Polar residues" evidence="7">
    <location>
        <begin position="51"/>
        <end position="66"/>
    </location>
</feature>
<evidence type="ECO:0000256" key="3">
    <source>
        <dbReference type="ARBA" id="ARBA00022722"/>
    </source>
</evidence>
<feature type="region of interest" description="Disordered" evidence="7">
    <location>
        <begin position="42"/>
        <end position="66"/>
    </location>
</feature>
<organism evidence="9 10">
    <name type="scientific">Laetiporus sulphureus 93-53</name>
    <dbReference type="NCBI Taxonomy" id="1314785"/>
    <lineage>
        <taxon>Eukaryota</taxon>
        <taxon>Fungi</taxon>
        <taxon>Dikarya</taxon>
        <taxon>Basidiomycota</taxon>
        <taxon>Agaricomycotina</taxon>
        <taxon>Agaricomycetes</taxon>
        <taxon>Polyporales</taxon>
        <taxon>Laetiporus</taxon>
    </lineage>
</organism>
<evidence type="ECO:0000256" key="5">
    <source>
        <dbReference type="ARBA" id="ARBA00022839"/>
    </source>
</evidence>
<evidence type="ECO:0000256" key="7">
    <source>
        <dbReference type="SAM" id="MobiDB-lite"/>
    </source>
</evidence>
<dbReference type="FunCoup" id="A0A165I1V2">
    <property type="interactions" value="234"/>
</dbReference>
<dbReference type="GO" id="GO:0004527">
    <property type="term" value="F:exonuclease activity"/>
    <property type="evidence" value="ECO:0007669"/>
    <property type="project" value="UniProtKB-KW"/>
</dbReference>
<dbReference type="RefSeq" id="XP_040769992.1">
    <property type="nucleotide sequence ID" value="XM_040911782.1"/>
</dbReference>
<dbReference type="InterPro" id="IPR047021">
    <property type="entry name" value="REXO1/3/4-like"/>
</dbReference>
<dbReference type="AlphaFoldDB" id="A0A165I1V2"/>
<dbReference type="GO" id="GO:0003676">
    <property type="term" value="F:nucleic acid binding"/>
    <property type="evidence" value="ECO:0007669"/>
    <property type="project" value="InterPro"/>
</dbReference>
<evidence type="ECO:0000256" key="6">
    <source>
        <dbReference type="ARBA" id="ARBA00023242"/>
    </source>
</evidence>
<keyword evidence="4" id="KW-0378">Hydrolase</keyword>
<dbReference type="SUPFAM" id="SSF53098">
    <property type="entry name" value="Ribonuclease H-like"/>
    <property type="match status" value="1"/>
</dbReference>
<dbReference type="PANTHER" id="PTHR12801">
    <property type="entry name" value="RNA EXONUCLEASE REXO1 / RECO3 FAMILY MEMBER-RELATED"/>
    <property type="match status" value="1"/>
</dbReference>
<dbReference type="PANTHER" id="PTHR12801:SF115">
    <property type="entry name" value="FI18136P1-RELATED"/>
    <property type="match status" value="1"/>
</dbReference>
<dbReference type="Gene3D" id="3.30.420.10">
    <property type="entry name" value="Ribonuclease H-like superfamily/Ribonuclease H"/>
    <property type="match status" value="1"/>
</dbReference>
<sequence>MFPSDLRLFNKLPCPDRQNCKRQNCIFSHQLGLVEPPTVHIPVDLPKDTPKQSSAIASTSSHTQRSINAIPAKRSLSQQLIANPSNGSSSSEPPRKLQRTGPIRRPIATLMYVQTGVPLLRINPAQSIVPLPVRQAMLKSLYDHFVVLYEKILSTNPTLASEHALRQEEEVYKSSTKHTYRNAVISSIASLKRRPFPDNASHPSVGTEGEIAARADTRKKLAALRLTAAQLEPYMLTMEEMRRWGYVVEIPPGPGGTRPSEVGVVKTCERCGQAFKVKPKGEADECVFHWGKALTTKANGEKRRLYTCCERPADSEGCERGFHVFYETAPEDLHLRHPFSFTRPPFSSAADSTSPDSPSRDNSDEEVEGSSRTDTALDVVALDCEMVYTTGGMRVARVSVVDATGKEVFDELVRMDDGVEVIDFNTRFSGITPEAHASALLPLASIRRSLDTLISSETVVIGHALENDLKTLRMVHYRCVDTVALFPHSAGPPYRRALRALVKEFLGQTIQSGGGTVGHSSVEDSVATLDLVRWHVLNRPKPPPKTSTSTIVS</sequence>
<comment type="subcellular location">
    <subcellularLocation>
        <location evidence="1">Nucleus</location>
    </subcellularLocation>
</comment>
<dbReference type="OrthoDB" id="8191639at2759"/>
<dbReference type="GO" id="GO:0005634">
    <property type="term" value="C:nucleus"/>
    <property type="evidence" value="ECO:0007669"/>
    <property type="project" value="UniProtKB-SubCell"/>
</dbReference>
<dbReference type="EMBL" id="KV427605">
    <property type="protein sequence ID" value="KZT12482.1"/>
    <property type="molecule type" value="Genomic_DNA"/>
</dbReference>
<dbReference type="InterPro" id="IPR036397">
    <property type="entry name" value="RNaseH_sf"/>
</dbReference>
<gene>
    <name evidence="9" type="ORF">LAESUDRAFT_753558</name>
</gene>
<evidence type="ECO:0000256" key="1">
    <source>
        <dbReference type="ARBA" id="ARBA00004123"/>
    </source>
</evidence>
<accession>A0A165I1V2</accession>
<dbReference type="Proteomes" id="UP000076871">
    <property type="component" value="Unassembled WGS sequence"/>
</dbReference>
<dbReference type="STRING" id="1314785.A0A165I1V2"/>
<protein>
    <submittedName>
        <fullName evidence="9">Rexo1 protein</fullName>
    </submittedName>
</protein>
<feature type="compositionally biased region" description="Low complexity" evidence="7">
    <location>
        <begin position="344"/>
        <end position="357"/>
    </location>
</feature>
<keyword evidence="6" id="KW-0539">Nucleus</keyword>
<name>A0A165I1V2_9APHY</name>
<evidence type="ECO:0000256" key="2">
    <source>
        <dbReference type="ARBA" id="ARBA00006357"/>
    </source>
</evidence>
<feature type="region of interest" description="Disordered" evidence="7">
    <location>
        <begin position="81"/>
        <end position="103"/>
    </location>
</feature>
<reference evidence="9 10" key="1">
    <citation type="journal article" date="2016" name="Mol. Biol. Evol.">
        <title>Comparative Genomics of Early-Diverging Mushroom-Forming Fungi Provides Insights into the Origins of Lignocellulose Decay Capabilities.</title>
        <authorList>
            <person name="Nagy L.G."/>
            <person name="Riley R."/>
            <person name="Tritt A."/>
            <person name="Adam C."/>
            <person name="Daum C."/>
            <person name="Floudas D."/>
            <person name="Sun H."/>
            <person name="Yadav J.S."/>
            <person name="Pangilinan J."/>
            <person name="Larsson K.H."/>
            <person name="Matsuura K."/>
            <person name="Barry K."/>
            <person name="Labutti K."/>
            <person name="Kuo R."/>
            <person name="Ohm R.A."/>
            <person name="Bhattacharya S.S."/>
            <person name="Shirouzu T."/>
            <person name="Yoshinaga Y."/>
            <person name="Martin F.M."/>
            <person name="Grigoriev I.V."/>
            <person name="Hibbett D.S."/>
        </authorList>
    </citation>
    <scope>NUCLEOTIDE SEQUENCE [LARGE SCALE GENOMIC DNA]</scope>
    <source>
        <strain evidence="9 10">93-53</strain>
    </source>
</reference>
<dbReference type="InterPro" id="IPR034922">
    <property type="entry name" value="REX1-like_exo"/>
</dbReference>
<feature type="region of interest" description="Disordered" evidence="7">
    <location>
        <begin position="344"/>
        <end position="373"/>
    </location>
</feature>
<keyword evidence="5" id="KW-0269">Exonuclease</keyword>
<dbReference type="InterPro" id="IPR013520">
    <property type="entry name" value="Ribonucl_H"/>
</dbReference>
<dbReference type="GeneID" id="63828810"/>
<proteinExistence type="inferred from homology"/>
<dbReference type="CDD" id="cd06145">
    <property type="entry name" value="REX1_like"/>
    <property type="match status" value="1"/>
</dbReference>
<keyword evidence="10" id="KW-1185">Reference proteome</keyword>
<evidence type="ECO:0000256" key="4">
    <source>
        <dbReference type="ARBA" id="ARBA00022801"/>
    </source>
</evidence>
<evidence type="ECO:0000259" key="8">
    <source>
        <dbReference type="SMART" id="SM00479"/>
    </source>
</evidence>
<feature type="compositionally biased region" description="Low complexity" evidence="7">
    <location>
        <begin position="83"/>
        <end position="92"/>
    </location>
</feature>
<dbReference type="InParanoid" id="A0A165I1V2"/>
<dbReference type="GO" id="GO:0010629">
    <property type="term" value="P:negative regulation of gene expression"/>
    <property type="evidence" value="ECO:0007669"/>
    <property type="project" value="UniProtKB-ARBA"/>
</dbReference>